<evidence type="ECO:0000256" key="3">
    <source>
        <dbReference type="SAM" id="Phobius"/>
    </source>
</evidence>
<evidence type="ECO:0000313" key="6">
    <source>
        <dbReference type="Proteomes" id="UP000256304"/>
    </source>
</evidence>
<dbReference type="EMBL" id="QTTN01000001">
    <property type="protein sequence ID" value="REE94346.1"/>
    <property type="molecule type" value="Genomic_DNA"/>
</dbReference>
<evidence type="ECO:0000259" key="4">
    <source>
        <dbReference type="Pfam" id="PF13490"/>
    </source>
</evidence>
<sequence>MHNHPEEQLSAYLDDELEEVERQQVEAHLETCESCQAIVDDLLGLKHEFRLTFAAVEAPMNLENRVLLTLREEETPQKSVRYWLAAILIAMLPLASLYLFAGPIALKLLHGGYKLIVTLLYMASHFILSVPVLSASTIMLAIIILVTSGYSLKRLLQANAG</sequence>
<feature type="transmembrane region" description="Helical" evidence="3">
    <location>
        <begin position="82"/>
        <end position="106"/>
    </location>
</feature>
<evidence type="ECO:0000256" key="1">
    <source>
        <dbReference type="ARBA" id="ARBA00024353"/>
    </source>
</evidence>
<comment type="caution">
    <text evidence="5">The sequence shown here is derived from an EMBL/GenBank/DDBJ whole genome shotgun (WGS) entry which is preliminary data.</text>
</comment>
<dbReference type="AlphaFoldDB" id="A0A3D9SEK9"/>
<protein>
    <recommendedName>
        <fullName evidence="2">Anti-sigma-W factor RsiW</fullName>
    </recommendedName>
</protein>
<dbReference type="Gene3D" id="1.10.10.1320">
    <property type="entry name" value="Anti-sigma factor, zinc-finger domain"/>
    <property type="match status" value="1"/>
</dbReference>
<comment type="similarity">
    <text evidence="1">Belongs to the zinc-associated anti-sigma factor (ZAS) superfamily. Anti-sigma-W factor family.</text>
</comment>
<name>A0A3D9SEK9_9BACL</name>
<evidence type="ECO:0000256" key="2">
    <source>
        <dbReference type="ARBA" id="ARBA00024438"/>
    </source>
</evidence>
<dbReference type="Pfam" id="PF13490">
    <property type="entry name" value="zf-HC2"/>
    <property type="match status" value="1"/>
</dbReference>
<dbReference type="InterPro" id="IPR027383">
    <property type="entry name" value="Znf_put"/>
</dbReference>
<keyword evidence="3" id="KW-0812">Transmembrane</keyword>
<keyword evidence="6" id="KW-1185">Reference proteome</keyword>
<proteinExistence type="inferred from homology"/>
<dbReference type="InterPro" id="IPR041916">
    <property type="entry name" value="Anti_sigma_zinc_sf"/>
</dbReference>
<evidence type="ECO:0000313" key="5">
    <source>
        <dbReference type="EMBL" id="REE94346.1"/>
    </source>
</evidence>
<reference evidence="5 6" key="1">
    <citation type="submission" date="2018-08" db="EMBL/GenBank/DDBJ databases">
        <title>Genomic Encyclopedia of Type Strains, Phase III (KMG-III): the genomes of soil and plant-associated and newly described type strains.</title>
        <authorList>
            <person name="Whitman W."/>
        </authorList>
    </citation>
    <scope>NUCLEOTIDE SEQUENCE [LARGE SCALE GENOMIC DNA]</scope>
    <source>
        <strain evidence="5 6">CGMCC 1.10966</strain>
    </source>
</reference>
<feature type="transmembrane region" description="Helical" evidence="3">
    <location>
        <begin position="126"/>
        <end position="146"/>
    </location>
</feature>
<keyword evidence="3" id="KW-1133">Transmembrane helix</keyword>
<dbReference type="Proteomes" id="UP000256304">
    <property type="component" value="Unassembled WGS sequence"/>
</dbReference>
<gene>
    <name evidence="5" type="ORF">A8990_101139</name>
</gene>
<organism evidence="5 6">
    <name type="scientific">Paenibacillus taihuensis</name>
    <dbReference type="NCBI Taxonomy" id="1156355"/>
    <lineage>
        <taxon>Bacteria</taxon>
        <taxon>Bacillati</taxon>
        <taxon>Bacillota</taxon>
        <taxon>Bacilli</taxon>
        <taxon>Bacillales</taxon>
        <taxon>Paenibacillaceae</taxon>
        <taxon>Paenibacillus</taxon>
    </lineage>
</organism>
<feature type="domain" description="Putative zinc-finger" evidence="4">
    <location>
        <begin position="7"/>
        <end position="36"/>
    </location>
</feature>
<keyword evidence="3" id="KW-0472">Membrane</keyword>
<dbReference type="RefSeq" id="WP_181909338.1">
    <property type="nucleotide sequence ID" value="NZ_QTTN01000001.1"/>
</dbReference>
<accession>A0A3D9SEK9</accession>